<feature type="domain" description="Glycosyl transferase family 1" evidence="1">
    <location>
        <begin position="171"/>
        <end position="333"/>
    </location>
</feature>
<dbReference type="InterPro" id="IPR001296">
    <property type="entry name" value="Glyco_trans_1"/>
</dbReference>
<evidence type="ECO:0000259" key="2">
    <source>
        <dbReference type="Pfam" id="PF13439"/>
    </source>
</evidence>
<dbReference type="Proteomes" id="UP000315303">
    <property type="component" value="Unassembled WGS sequence"/>
</dbReference>
<dbReference type="PANTHER" id="PTHR45947:SF3">
    <property type="entry name" value="SULFOQUINOVOSYL TRANSFERASE SQD2"/>
    <property type="match status" value="1"/>
</dbReference>
<dbReference type="RefSeq" id="WP_140604636.1">
    <property type="nucleotide sequence ID" value="NZ_SAWY01000036.1"/>
</dbReference>
<keyword evidence="4" id="KW-1185">Reference proteome</keyword>
<evidence type="ECO:0000313" key="3">
    <source>
        <dbReference type="EMBL" id="TPH13289.1"/>
    </source>
</evidence>
<dbReference type="PANTHER" id="PTHR45947">
    <property type="entry name" value="SULFOQUINOVOSYL TRANSFERASE SQD2"/>
    <property type="match status" value="1"/>
</dbReference>
<dbReference type="SUPFAM" id="SSF53756">
    <property type="entry name" value="UDP-Glycosyltransferase/glycogen phosphorylase"/>
    <property type="match status" value="1"/>
</dbReference>
<protein>
    <submittedName>
        <fullName evidence="3">Glycosyltransferase family 1 protein</fullName>
    </submittedName>
</protein>
<dbReference type="InterPro" id="IPR028098">
    <property type="entry name" value="Glyco_trans_4-like_N"/>
</dbReference>
<sequence>MSKLSKVTVIGPLAPPAGGMANQTKKLAEFLRGENLDVEIIRTNADYKPNFVGQIPIVRAIFRLVAYVWTLFSRLSHTDIVHIMANSGWSWHLFAAPAIVVARFYNKPVIVNYRGGHAQQFFDKQWRWVNLSLSKVQNVIVPSSFLKQVFNQFEVQAEIVPNVLDQTLFFEKESQIKSSSPHIIVTRNLEKIYGVDTVIQAFALIHNNLPKAKLSIAGTGPELVELKQLVKSLNLENHVVFTGKLTPTEMARLYQSSDLMINASTVDNTPNAIIESLACGTPVVTTNAGGIPNLVTDQHDALLVAIGDEQAMAENALNVLSDSQLASSLIANGLQTVTKFYWSNVWLTLKACYDDTLASNTLKT</sequence>
<accession>A0A502KSH6</accession>
<dbReference type="EMBL" id="SAWY01000036">
    <property type="protein sequence ID" value="TPH13289.1"/>
    <property type="molecule type" value="Genomic_DNA"/>
</dbReference>
<dbReference type="InterPro" id="IPR050194">
    <property type="entry name" value="Glycosyltransferase_grp1"/>
</dbReference>
<keyword evidence="3" id="KW-0808">Transferase</keyword>
<dbReference type="CDD" id="cd03801">
    <property type="entry name" value="GT4_PimA-like"/>
    <property type="match status" value="1"/>
</dbReference>
<dbReference type="Pfam" id="PF13439">
    <property type="entry name" value="Glyco_transf_4"/>
    <property type="match status" value="1"/>
</dbReference>
<organism evidence="3 4">
    <name type="scientific">Litorilituus lipolyticus</name>
    <dbReference type="NCBI Taxonomy" id="2491017"/>
    <lineage>
        <taxon>Bacteria</taxon>
        <taxon>Pseudomonadati</taxon>
        <taxon>Pseudomonadota</taxon>
        <taxon>Gammaproteobacteria</taxon>
        <taxon>Alteromonadales</taxon>
        <taxon>Colwelliaceae</taxon>
        <taxon>Litorilituus</taxon>
    </lineage>
</organism>
<evidence type="ECO:0000259" key="1">
    <source>
        <dbReference type="Pfam" id="PF00534"/>
    </source>
</evidence>
<feature type="domain" description="Glycosyltransferase subfamily 4-like N-terminal" evidence="2">
    <location>
        <begin position="18"/>
        <end position="165"/>
    </location>
</feature>
<dbReference type="Gene3D" id="3.40.50.2000">
    <property type="entry name" value="Glycogen Phosphorylase B"/>
    <property type="match status" value="2"/>
</dbReference>
<evidence type="ECO:0000313" key="4">
    <source>
        <dbReference type="Proteomes" id="UP000315303"/>
    </source>
</evidence>
<gene>
    <name evidence="3" type="ORF">EPA86_13935</name>
</gene>
<dbReference type="GO" id="GO:0016757">
    <property type="term" value="F:glycosyltransferase activity"/>
    <property type="evidence" value="ECO:0007669"/>
    <property type="project" value="InterPro"/>
</dbReference>
<dbReference type="Pfam" id="PF00534">
    <property type="entry name" value="Glycos_transf_1"/>
    <property type="match status" value="1"/>
</dbReference>
<reference evidence="3 4" key="1">
    <citation type="submission" date="2019-01" db="EMBL/GenBank/DDBJ databases">
        <title>Litorilituus lipolytica sp. nov., isolated from intertidal sand of the Yellow Sea in China.</title>
        <authorList>
            <person name="Liu A."/>
        </authorList>
    </citation>
    <scope>NUCLEOTIDE SEQUENCE [LARGE SCALE GENOMIC DNA]</scope>
    <source>
        <strain evidence="3 4">RZ04</strain>
    </source>
</reference>
<proteinExistence type="predicted"/>
<dbReference type="OrthoDB" id="258796at2"/>
<comment type="caution">
    <text evidence="3">The sequence shown here is derived from an EMBL/GenBank/DDBJ whole genome shotgun (WGS) entry which is preliminary data.</text>
</comment>
<name>A0A502KSH6_9GAMM</name>
<dbReference type="AlphaFoldDB" id="A0A502KSH6"/>